<dbReference type="PANTHER" id="PTHR35395:SF1">
    <property type="entry name" value="DUF6536 DOMAIN-CONTAINING PROTEIN"/>
    <property type="match status" value="1"/>
</dbReference>
<evidence type="ECO:0000256" key="1">
    <source>
        <dbReference type="SAM" id="MobiDB-lite"/>
    </source>
</evidence>
<protein>
    <recommendedName>
        <fullName evidence="3">DUF6536 domain-containing protein</fullName>
    </recommendedName>
</protein>
<dbReference type="EMBL" id="JAFIMR010000043">
    <property type="protein sequence ID" value="KAI1856560.1"/>
    <property type="molecule type" value="Genomic_DNA"/>
</dbReference>
<dbReference type="Pfam" id="PF20163">
    <property type="entry name" value="DUF6536"/>
    <property type="match status" value="1"/>
</dbReference>
<evidence type="ECO:0000313" key="4">
    <source>
        <dbReference type="EMBL" id="KAI1856560.1"/>
    </source>
</evidence>
<accession>A0A9P9WC78</accession>
<gene>
    <name evidence="4" type="ORF">JX265_011519</name>
</gene>
<keyword evidence="2" id="KW-0812">Transmembrane</keyword>
<organism evidence="4 5">
    <name type="scientific">Neoarthrinium moseri</name>
    <dbReference type="NCBI Taxonomy" id="1658444"/>
    <lineage>
        <taxon>Eukaryota</taxon>
        <taxon>Fungi</taxon>
        <taxon>Dikarya</taxon>
        <taxon>Ascomycota</taxon>
        <taxon>Pezizomycotina</taxon>
        <taxon>Sordariomycetes</taxon>
        <taxon>Xylariomycetidae</taxon>
        <taxon>Amphisphaeriales</taxon>
        <taxon>Apiosporaceae</taxon>
        <taxon>Neoarthrinium</taxon>
    </lineage>
</organism>
<feature type="transmembrane region" description="Helical" evidence="2">
    <location>
        <begin position="383"/>
        <end position="404"/>
    </location>
</feature>
<dbReference type="InterPro" id="IPR046623">
    <property type="entry name" value="DUF6536"/>
</dbReference>
<keyword evidence="5" id="KW-1185">Reference proteome</keyword>
<feature type="transmembrane region" description="Helical" evidence="2">
    <location>
        <begin position="675"/>
        <end position="696"/>
    </location>
</feature>
<feature type="transmembrane region" description="Helical" evidence="2">
    <location>
        <begin position="498"/>
        <end position="523"/>
    </location>
</feature>
<feature type="transmembrane region" description="Helical" evidence="2">
    <location>
        <begin position="535"/>
        <end position="553"/>
    </location>
</feature>
<name>A0A9P9WC78_9PEZI</name>
<dbReference type="AlphaFoldDB" id="A0A9P9WC78"/>
<feature type="region of interest" description="Disordered" evidence="1">
    <location>
        <begin position="1"/>
        <end position="23"/>
    </location>
</feature>
<sequence length="766" mass="86171">MAESLATHDITNNTPNDETVESNVPPLVEEQAIERKPSAQTIEAEPLAERETLSWWFPQINDDEQKSWRIWLSRRSRALVLQIAIVVVILLVNIILTLVAVSTYGSQNGVGLIYSGDCDTVTRLDRWIHLLINLLSTGLLSASNYCMQLQAAPTRGDVDSAHEQNTWLDIGVPSLRNLRYIGGWRKFTWVLLAFSSVPLHLLYNSAVFQSLASNDYTIAVVKDSFLNGSSFNLTTAERNREGDYGWDDGRVNPQQNYMNIVKQMQQAAMSGAYELLNTSACFDLYDDYWAPQSNGLVFVKNESVQVPESGSLLMYVSVVPRYDDWAKNMWALGNGTGSFVANSPSTPVTTWYLGPPHYEVSHCLVQPRSGSVSRCRFEYSPQIMFTICILNLIKASVMVCVWVMRRWQNRDRPGQTVEERQQAMKDQILYTLGDAIASFMRRPDPTTENMCLAPKEDFLQHRTWANRLRKQNPMPSQEARTWTYKERRWMSSASLKRWLILLFICALILAITSGLLGIAVHSLRHRSIDVTMASLWKLGFGALTPFTYLVLGLPRTDPAGLISNVLLANLPQLLISIIYVFYNAMLSTFMVQREFSLMHKPGKRKPLRVSEPTGIQRSSYFISLPLRYGIPLYASSGMMHWLISQSLFLARITAIDPDGRYDSTYSFSTCGYSPIAIFITILVGVTLVVGIVAIGARKYDGTMSMVSTNSRAISAACHVLEGDREHGYILPIQWGVVHAKGDVGHCAFTTAPDSKLQKLQQGMKYK</sequence>
<dbReference type="PANTHER" id="PTHR35395">
    <property type="entry name" value="DUF6536 DOMAIN-CONTAINING PROTEIN"/>
    <property type="match status" value="1"/>
</dbReference>
<proteinExistence type="predicted"/>
<evidence type="ECO:0000256" key="2">
    <source>
        <dbReference type="SAM" id="Phobius"/>
    </source>
</evidence>
<feature type="domain" description="DUF6536" evidence="3">
    <location>
        <begin position="77"/>
        <end position="226"/>
    </location>
</feature>
<comment type="caution">
    <text evidence="4">The sequence shown here is derived from an EMBL/GenBank/DDBJ whole genome shotgun (WGS) entry which is preliminary data.</text>
</comment>
<keyword evidence="2" id="KW-0472">Membrane</keyword>
<evidence type="ECO:0000259" key="3">
    <source>
        <dbReference type="Pfam" id="PF20163"/>
    </source>
</evidence>
<dbReference type="Proteomes" id="UP000829685">
    <property type="component" value="Unassembled WGS sequence"/>
</dbReference>
<feature type="transmembrane region" description="Helical" evidence="2">
    <location>
        <begin position="79"/>
        <end position="107"/>
    </location>
</feature>
<keyword evidence="2" id="KW-1133">Transmembrane helix</keyword>
<evidence type="ECO:0000313" key="5">
    <source>
        <dbReference type="Proteomes" id="UP000829685"/>
    </source>
</evidence>
<reference evidence="4" key="1">
    <citation type="submission" date="2021-03" db="EMBL/GenBank/DDBJ databases">
        <title>Revisited historic fungal species revealed as producer of novel bioactive compounds through whole genome sequencing and comparative genomics.</title>
        <authorList>
            <person name="Vignolle G.A."/>
            <person name="Hochenegger N."/>
            <person name="Mach R.L."/>
            <person name="Mach-Aigner A.R."/>
            <person name="Javad Rahimi M."/>
            <person name="Salim K.A."/>
            <person name="Chan C.M."/>
            <person name="Lim L.B.L."/>
            <person name="Cai F."/>
            <person name="Druzhinina I.S."/>
            <person name="U'Ren J.M."/>
            <person name="Derntl C."/>
        </authorList>
    </citation>
    <scope>NUCLEOTIDE SEQUENCE</scope>
    <source>
        <strain evidence="4">TUCIM 5799</strain>
    </source>
</reference>